<sequence length="156" mass="16019">MTDRERLSGHGGSGPGGGPRRYAVRPAAPDRPRPTGTTMIPAFPPLPPRHAAGRRAGWTLEAASSRFAALAAAAWLLVPVSVWMFAASPHPPEGMTAFTLPFALFVASLSTAVAAFLRVADRGSLAALVVGVAALVASVALPALALWVLHVSGGRP</sequence>
<protein>
    <submittedName>
        <fullName evidence="3">Uncharacterized protein</fullName>
    </submittedName>
</protein>
<accession>A0A8J3QYI2</accession>
<keyword evidence="4" id="KW-1185">Reference proteome</keyword>
<keyword evidence="2" id="KW-1133">Transmembrane helix</keyword>
<evidence type="ECO:0000256" key="2">
    <source>
        <dbReference type="SAM" id="Phobius"/>
    </source>
</evidence>
<name>A0A8J3QYI2_9ACTN</name>
<dbReference type="AlphaFoldDB" id="A0A8J3QYI2"/>
<keyword evidence="2" id="KW-0812">Transmembrane</keyword>
<evidence type="ECO:0000256" key="1">
    <source>
        <dbReference type="SAM" id="MobiDB-lite"/>
    </source>
</evidence>
<organism evidence="3 4">
    <name type="scientific">Rugosimonospora africana</name>
    <dbReference type="NCBI Taxonomy" id="556532"/>
    <lineage>
        <taxon>Bacteria</taxon>
        <taxon>Bacillati</taxon>
        <taxon>Actinomycetota</taxon>
        <taxon>Actinomycetes</taxon>
        <taxon>Micromonosporales</taxon>
        <taxon>Micromonosporaceae</taxon>
        <taxon>Rugosimonospora</taxon>
    </lineage>
</organism>
<feature type="compositionally biased region" description="Gly residues" evidence="1">
    <location>
        <begin position="9"/>
        <end position="19"/>
    </location>
</feature>
<reference evidence="3" key="1">
    <citation type="submission" date="2021-01" db="EMBL/GenBank/DDBJ databases">
        <title>Whole genome shotgun sequence of Rugosimonospora africana NBRC 104875.</title>
        <authorList>
            <person name="Komaki H."/>
            <person name="Tamura T."/>
        </authorList>
    </citation>
    <scope>NUCLEOTIDE SEQUENCE</scope>
    <source>
        <strain evidence="3">NBRC 104875</strain>
    </source>
</reference>
<evidence type="ECO:0000313" key="3">
    <source>
        <dbReference type="EMBL" id="GIH17001.1"/>
    </source>
</evidence>
<dbReference type="RefSeq" id="WP_203920560.1">
    <property type="nucleotide sequence ID" value="NZ_BONZ01000049.1"/>
</dbReference>
<dbReference type="EMBL" id="BONZ01000049">
    <property type="protein sequence ID" value="GIH17001.1"/>
    <property type="molecule type" value="Genomic_DNA"/>
</dbReference>
<feature type="transmembrane region" description="Helical" evidence="2">
    <location>
        <begin position="67"/>
        <end position="86"/>
    </location>
</feature>
<evidence type="ECO:0000313" key="4">
    <source>
        <dbReference type="Proteomes" id="UP000642748"/>
    </source>
</evidence>
<feature type="region of interest" description="Disordered" evidence="1">
    <location>
        <begin position="1"/>
        <end position="48"/>
    </location>
</feature>
<keyword evidence="2" id="KW-0472">Membrane</keyword>
<proteinExistence type="predicted"/>
<feature type="transmembrane region" description="Helical" evidence="2">
    <location>
        <begin position="124"/>
        <end position="149"/>
    </location>
</feature>
<feature type="transmembrane region" description="Helical" evidence="2">
    <location>
        <begin position="98"/>
        <end position="117"/>
    </location>
</feature>
<comment type="caution">
    <text evidence="3">The sequence shown here is derived from an EMBL/GenBank/DDBJ whole genome shotgun (WGS) entry which is preliminary data.</text>
</comment>
<gene>
    <name evidence="3" type="ORF">Raf01_51730</name>
</gene>
<dbReference type="Proteomes" id="UP000642748">
    <property type="component" value="Unassembled WGS sequence"/>
</dbReference>